<evidence type="ECO:0000256" key="2">
    <source>
        <dbReference type="ARBA" id="ARBA00023125"/>
    </source>
</evidence>
<dbReference type="EMBL" id="BDMD01000059">
    <property type="protein sequence ID" value="GBF09386.1"/>
    <property type="molecule type" value="Genomic_DNA"/>
</dbReference>
<dbReference type="GO" id="GO:0003677">
    <property type="term" value="F:DNA binding"/>
    <property type="evidence" value="ECO:0007669"/>
    <property type="project" value="UniProtKB-UniRule"/>
</dbReference>
<accession>A0A401HA98</accession>
<sequence length="117" mass="14108">MGLSYEYDDELEEIRRRKMLELQRRLEEERRREEEQARLRAQKDAILRRLLTSKARERLANLRLVRPEIAEVAENAVIQLVQTGRITPPVDDDTLVQILLELDRSTRRDFEIRIKRK</sequence>
<comment type="similarity">
    <text evidence="1 3">Belongs to the PDCD5 family.</text>
</comment>
<evidence type="ECO:0000256" key="1">
    <source>
        <dbReference type="ARBA" id="ARBA00010490"/>
    </source>
</evidence>
<dbReference type="PANTHER" id="PTHR10840:SF0">
    <property type="entry name" value="PROGRAMMED CELL DEATH PROTEIN 5"/>
    <property type="match status" value="1"/>
</dbReference>
<dbReference type="Pfam" id="PF01984">
    <property type="entry name" value="dsDNA_bind"/>
    <property type="match status" value="1"/>
</dbReference>
<keyword evidence="4" id="KW-0175">Coiled coil</keyword>
<proteinExistence type="inferred from homology"/>
<name>A0A401HA98_AERPX</name>
<protein>
    <recommendedName>
        <fullName evidence="3">DNA-binding protein apy_11110</fullName>
    </recommendedName>
</protein>
<dbReference type="HAMAP" id="MF_00026">
    <property type="entry name" value="dsDNA_bind"/>
    <property type="match status" value="1"/>
</dbReference>
<dbReference type="PANTHER" id="PTHR10840">
    <property type="entry name" value="PROGRAMMED CELL DEATH PROTEIN 5"/>
    <property type="match status" value="1"/>
</dbReference>
<organism evidence="5 6">
    <name type="scientific">Aeropyrum pernix</name>
    <dbReference type="NCBI Taxonomy" id="56636"/>
    <lineage>
        <taxon>Archaea</taxon>
        <taxon>Thermoproteota</taxon>
        <taxon>Thermoprotei</taxon>
        <taxon>Desulfurococcales</taxon>
        <taxon>Desulfurococcaceae</taxon>
        <taxon>Aeropyrum</taxon>
    </lineage>
</organism>
<dbReference type="InterPro" id="IPR002836">
    <property type="entry name" value="PDCD5-like"/>
</dbReference>
<evidence type="ECO:0000313" key="5">
    <source>
        <dbReference type="EMBL" id="GBF09386.1"/>
    </source>
</evidence>
<dbReference type="Gene3D" id="1.10.8.140">
    <property type="entry name" value="PDCD5-like"/>
    <property type="match status" value="1"/>
</dbReference>
<comment type="caution">
    <text evidence="5">The sequence shown here is derived from an EMBL/GenBank/DDBJ whole genome shotgun (WGS) entry which is preliminary data.</text>
</comment>
<dbReference type="NCBIfam" id="NF003268">
    <property type="entry name" value="PRK04239.1"/>
    <property type="match status" value="1"/>
</dbReference>
<evidence type="ECO:0000313" key="6">
    <source>
        <dbReference type="Proteomes" id="UP000291213"/>
    </source>
</evidence>
<dbReference type="SUPFAM" id="SSF46950">
    <property type="entry name" value="Double-stranded DNA-binding domain"/>
    <property type="match status" value="1"/>
</dbReference>
<dbReference type="GO" id="GO:0005829">
    <property type="term" value="C:cytosol"/>
    <property type="evidence" value="ECO:0007669"/>
    <property type="project" value="TreeGrafter"/>
</dbReference>
<feature type="coiled-coil region" evidence="4">
    <location>
        <begin position="16"/>
        <end position="45"/>
    </location>
</feature>
<evidence type="ECO:0000256" key="3">
    <source>
        <dbReference type="HAMAP-Rule" id="MF_00026"/>
    </source>
</evidence>
<dbReference type="Proteomes" id="UP000291213">
    <property type="component" value="Unassembled WGS sequence"/>
</dbReference>
<gene>
    <name evidence="5" type="ORF">apy_11110</name>
</gene>
<dbReference type="PIRSF" id="PIRSF015730">
    <property type="entry name" value="TFAR19"/>
    <property type="match status" value="1"/>
</dbReference>
<dbReference type="AlphaFoldDB" id="A0A401HA98"/>
<keyword evidence="2 3" id="KW-0238">DNA-binding</keyword>
<dbReference type="InterPro" id="IPR036883">
    <property type="entry name" value="PDCD5-like_sf"/>
</dbReference>
<dbReference type="InterPro" id="IPR022889">
    <property type="entry name" value="DNA_bind_arc"/>
</dbReference>
<reference evidence="5 6" key="1">
    <citation type="submission" date="2017-02" db="EMBL/GenBank/DDBJ databases">
        <title>isolation and characterization of a novel temperate virus Aeropyrum globular virus 1 infecting hyperthermophilic archaeon Aeropyrum.</title>
        <authorList>
            <person name="Yumiya M."/>
            <person name="Yoshida T."/>
            <person name="Sako Y."/>
        </authorList>
    </citation>
    <scope>NUCLEOTIDE SEQUENCE [LARGE SCALE GENOMIC DNA]</scope>
    <source>
        <strain evidence="5 6">YK1-12-2013</strain>
    </source>
</reference>
<evidence type="ECO:0000256" key="4">
    <source>
        <dbReference type="SAM" id="Coils"/>
    </source>
</evidence>